<comment type="caution">
    <text evidence="2">The sequence shown here is derived from an EMBL/GenBank/DDBJ whole genome shotgun (WGS) entry which is preliminary data.</text>
</comment>
<sequence>MSDPQDVVRGFVKAWNSKQAEEIRRLMATDAHFTNIYGKLMNSPAEIERAHAGAFQKGLKEAELTITELRTHRQTTELAYVECAYRIDGAVLREDGEKQSSRGRLSFLLEKQNERWLIAAAQNTERPMG</sequence>
<dbReference type="InterPro" id="IPR027843">
    <property type="entry name" value="DUF4440"/>
</dbReference>
<dbReference type="Gene3D" id="3.10.450.50">
    <property type="match status" value="1"/>
</dbReference>
<keyword evidence="3" id="KW-1185">Reference proteome</keyword>
<evidence type="ECO:0000313" key="3">
    <source>
        <dbReference type="Proteomes" id="UP001142610"/>
    </source>
</evidence>
<dbReference type="InterPro" id="IPR032710">
    <property type="entry name" value="NTF2-like_dom_sf"/>
</dbReference>
<dbReference type="SUPFAM" id="SSF54427">
    <property type="entry name" value="NTF2-like"/>
    <property type="match status" value="1"/>
</dbReference>
<name>A0A9X2RJH6_9PROT</name>
<dbReference type="Pfam" id="PF14534">
    <property type="entry name" value="DUF4440"/>
    <property type="match status" value="1"/>
</dbReference>
<protein>
    <submittedName>
        <fullName evidence="2">SgcJ/EcaC family oxidoreductase</fullName>
    </submittedName>
</protein>
<reference evidence="2" key="1">
    <citation type="submission" date="2022-07" db="EMBL/GenBank/DDBJ databases">
        <title>Parvularcula maris sp. nov., an algicidal bacterium isolated from seawater.</title>
        <authorList>
            <person name="Li F."/>
        </authorList>
    </citation>
    <scope>NUCLEOTIDE SEQUENCE</scope>
    <source>
        <strain evidence="2">BGMRC 0090</strain>
    </source>
</reference>
<dbReference type="AlphaFoldDB" id="A0A9X2RJH6"/>
<dbReference type="EMBL" id="JANIBC010000002">
    <property type="protein sequence ID" value="MCQ8184743.1"/>
    <property type="molecule type" value="Genomic_DNA"/>
</dbReference>
<proteinExistence type="predicted"/>
<dbReference type="Proteomes" id="UP001142610">
    <property type="component" value="Unassembled WGS sequence"/>
</dbReference>
<dbReference type="NCBIfam" id="TIGR02246">
    <property type="entry name" value="SgcJ/EcaC family oxidoreductase"/>
    <property type="match status" value="1"/>
</dbReference>
<dbReference type="RefSeq" id="WP_256618593.1">
    <property type="nucleotide sequence ID" value="NZ_JANIBC010000002.1"/>
</dbReference>
<evidence type="ECO:0000259" key="1">
    <source>
        <dbReference type="Pfam" id="PF14534"/>
    </source>
</evidence>
<gene>
    <name evidence="2" type="ORF">NOG11_05015</name>
</gene>
<organism evidence="2 3">
    <name type="scientific">Parvularcula maris</name>
    <dbReference type="NCBI Taxonomy" id="2965077"/>
    <lineage>
        <taxon>Bacteria</taxon>
        <taxon>Pseudomonadati</taxon>
        <taxon>Pseudomonadota</taxon>
        <taxon>Alphaproteobacteria</taxon>
        <taxon>Parvularculales</taxon>
        <taxon>Parvularculaceae</taxon>
        <taxon>Parvularcula</taxon>
    </lineage>
</organism>
<evidence type="ECO:0000313" key="2">
    <source>
        <dbReference type="EMBL" id="MCQ8184743.1"/>
    </source>
</evidence>
<dbReference type="InterPro" id="IPR011944">
    <property type="entry name" value="Steroid_delta5-4_isomerase"/>
</dbReference>
<feature type="domain" description="DUF4440" evidence="1">
    <location>
        <begin position="7"/>
        <end position="118"/>
    </location>
</feature>
<accession>A0A9X2RJH6</accession>